<gene>
    <name evidence="1" type="ORF">FRC0190_01911</name>
</gene>
<accession>A0A6I8MIG3</accession>
<proteinExistence type="predicted"/>
<dbReference type="AlphaFoldDB" id="A0A6I8MIG3"/>
<evidence type="ECO:0000313" key="2">
    <source>
        <dbReference type="Proteomes" id="UP000423525"/>
    </source>
</evidence>
<dbReference type="KEGG" id="crf:FRC0190_01911"/>
<protein>
    <submittedName>
        <fullName evidence="1">Site-specific integrase</fullName>
    </submittedName>
</protein>
<dbReference type="Proteomes" id="UP000423525">
    <property type="component" value="Chromosome"/>
</dbReference>
<reference evidence="1 2" key="1">
    <citation type="submission" date="2019-11" db="EMBL/GenBank/DDBJ databases">
        <authorList>
            <person name="Brisse S."/>
        </authorList>
    </citation>
    <scope>NUCLEOTIDE SEQUENCE [LARGE SCALE GENOMIC DNA]</scope>
    <source>
        <strain evidence="1">FRC0190</strain>
    </source>
</reference>
<evidence type="ECO:0000313" key="1">
    <source>
        <dbReference type="EMBL" id="VZH85979.1"/>
    </source>
</evidence>
<dbReference type="EMBL" id="LR738855">
    <property type="protein sequence ID" value="VZH85979.1"/>
    <property type="molecule type" value="Genomic_DNA"/>
</dbReference>
<name>A0A6I8MIG3_9CORY</name>
<sequence>MEEDAADVPAFIDPHCDRNWLITRIAEQGAHLKEIGANFWTV</sequence>
<organism evidence="1 2">
    <name type="scientific">Corynebacterium rouxii</name>
    <dbReference type="NCBI Taxonomy" id="2719119"/>
    <lineage>
        <taxon>Bacteria</taxon>
        <taxon>Bacillati</taxon>
        <taxon>Actinomycetota</taxon>
        <taxon>Actinomycetes</taxon>
        <taxon>Mycobacteriales</taxon>
        <taxon>Corynebacteriaceae</taxon>
        <taxon>Corynebacterium</taxon>
    </lineage>
</organism>